<evidence type="ECO:0000313" key="2">
    <source>
        <dbReference type="Proteomes" id="UP000197003"/>
    </source>
</evidence>
<organism evidence="1 2">
    <name type="scientific">Bdellovibrio bacteriovorus</name>
    <dbReference type="NCBI Taxonomy" id="959"/>
    <lineage>
        <taxon>Bacteria</taxon>
        <taxon>Pseudomonadati</taxon>
        <taxon>Bdellovibrionota</taxon>
        <taxon>Bdellovibrionia</taxon>
        <taxon>Bdellovibrionales</taxon>
        <taxon>Pseudobdellovibrionaceae</taxon>
        <taxon>Bdellovibrio</taxon>
    </lineage>
</organism>
<dbReference type="RefSeq" id="WP_088566511.1">
    <property type="nucleotide sequence ID" value="NZ_CP020946.1"/>
</dbReference>
<dbReference type="Gene3D" id="3.40.30.10">
    <property type="entry name" value="Glutaredoxin"/>
    <property type="match status" value="1"/>
</dbReference>
<gene>
    <name evidence="1" type="ORF">B9G79_16780</name>
</gene>
<dbReference type="EMBL" id="CP020946">
    <property type="protein sequence ID" value="ASD65103.1"/>
    <property type="molecule type" value="Genomic_DNA"/>
</dbReference>
<evidence type="ECO:0000313" key="1">
    <source>
        <dbReference type="EMBL" id="ASD65103.1"/>
    </source>
</evidence>
<name>A0A1Z3NC95_BDEBC</name>
<reference evidence="1 2" key="1">
    <citation type="submission" date="2017-04" db="EMBL/GenBank/DDBJ databases">
        <title>Whole genome sequence of Bdellovibrio bacteriovorus strain SSB218315.</title>
        <authorList>
            <person name="Oyedara O."/>
            <person name="Rodriguez-Perez M.A."/>
        </authorList>
    </citation>
    <scope>NUCLEOTIDE SEQUENCE [LARGE SCALE GENOMIC DNA]</scope>
    <source>
        <strain evidence="1 2">SSB218315</strain>
    </source>
</reference>
<proteinExistence type="predicted"/>
<dbReference type="OrthoDB" id="574359at2"/>
<protein>
    <recommendedName>
        <fullName evidence="3">DUF899 domain-containing protein</fullName>
    </recommendedName>
</protein>
<evidence type="ECO:0008006" key="3">
    <source>
        <dbReference type="Google" id="ProtNLM"/>
    </source>
</evidence>
<dbReference type="InterPro" id="IPR010296">
    <property type="entry name" value="DUF899_thioredox"/>
</dbReference>
<dbReference type="InterPro" id="IPR036249">
    <property type="entry name" value="Thioredoxin-like_sf"/>
</dbReference>
<dbReference type="AlphaFoldDB" id="A0A1Z3NC95"/>
<dbReference type="Proteomes" id="UP000197003">
    <property type="component" value="Chromosome"/>
</dbReference>
<accession>A0A1Z3NC95</accession>
<dbReference type="Pfam" id="PF05988">
    <property type="entry name" value="DUF899"/>
    <property type="match status" value="1"/>
</dbReference>
<dbReference type="SUPFAM" id="SSF52833">
    <property type="entry name" value="Thioredoxin-like"/>
    <property type="match status" value="1"/>
</dbReference>
<sequence length="204" mass="23617">MLNENPLGEIQKLENDIYRLQRRLEVLRKENPPLEVKNYIFKNLHGEVTLRDLFDGKDRLLAIHNMGQGCRSCTMWADGYNAFLPALEEQFAVVMFSKDPPEIQRRFANDRGWRFNMVSHGGGLYIREQSVVPGKNNMPGLVYYERRGERIFKKNSSVVGPGDTFCPVWSLLSLAGIGMDEWTPQYHYWSRPERMDDGGMNLSL</sequence>